<organism evidence="8 9">
    <name type="scientific">Bodo saltans</name>
    <name type="common">Flagellated protozoan</name>
    <dbReference type="NCBI Taxonomy" id="75058"/>
    <lineage>
        <taxon>Eukaryota</taxon>
        <taxon>Discoba</taxon>
        <taxon>Euglenozoa</taxon>
        <taxon>Kinetoplastea</taxon>
        <taxon>Metakinetoplastina</taxon>
        <taxon>Eubodonida</taxon>
        <taxon>Bodonidae</taxon>
        <taxon>Bodo</taxon>
    </lineage>
</organism>
<dbReference type="FunFam" id="3.90.550.10:FF:000002">
    <property type="entry name" value="UTP--glucose-1-phosphate uridylyltransferase"/>
    <property type="match status" value="1"/>
</dbReference>
<dbReference type="EMBL" id="CYKH01001672">
    <property type="protein sequence ID" value="CUG88789.1"/>
    <property type="molecule type" value="Genomic_DNA"/>
</dbReference>
<protein>
    <recommendedName>
        <fullName evidence="2 5">UTP--glucose-1-phosphate uridylyltransferase</fullName>
        <ecNumber evidence="2 5">2.7.7.9</ecNumber>
    </recommendedName>
</protein>
<evidence type="ECO:0000256" key="1">
    <source>
        <dbReference type="ARBA" id="ARBA00010401"/>
    </source>
</evidence>
<dbReference type="Gene3D" id="3.90.550.10">
    <property type="entry name" value="Spore Coat Polysaccharide Biosynthesis Protein SpsA, Chain A"/>
    <property type="match status" value="1"/>
</dbReference>
<dbReference type="SUPFAM" id="SSF53448">
    <property type="entry name" value="Nucleotide-diphospho-sugar transferases"/>
    <property type="match status" value="1"/>
</dbReference>
<evidence type="ECO:0000313" key="8">
    <source>
        <dbReference type="EMBL" id="CUG88789.1"/>
    </source>
</evidence>
<feature type="binding site" evidence="7">
    <location>
        <position position="184"/>
    </location>
    <ligand>
        <name>UTP</name>
        <dbReference type="ChEBI" id="CHEBI:46398"/>
    </ligand>
</feature>
<feature type="binding site" evidence="7">
    <location>
        <position position="156"/>
    </location>
    <ligand>
        <name>UTP</name>
        <dbReference type="ChEBI" id="CHEBI:46398"/>
    </ligand>
</feature>
<feature type="binding site" evidence="6">
    <location>
        <position position="185"/>
    </location>
    <ligand>
        <name>substrate</name>
    </ligand>
</feature>
<dbReference type="OrthoDB" id="2291at2759"/>
<dbReference type="InterPro" id="IPR016267">
    <property type="entry name" value="UDPGP_trans"/>
</dbReference>
<evidence type="ECO:0000256" key="4">
    <source>
        <dbReference type="ARBA" id="ARBA00022695"/>
    </source>
</evidence>
<feature type="binding site" evidence="7">
    <location>
        <position position="362"/>
    </location>
    <ligand>
        <name>UTP</name>
        <dbReference type="ChEBI" id="CHEBI:46398"/>
    </ligand>
</feature>
<dbReference type="PANTHER" id="PTHR43511">
    <property type="match status" value="1"/>
</dbReference>
<name>A0A0S4JER9_BODSA</name>
<accession>A0A0S4JER9</accession>
<feature type="binding site" evidence="7">
    <location>
        <position position="90"/>
    </location>
    <ligand>
        <name>UTP</name>
        <dbReference type="ChEBI" id="CHEBI:46398"/>
    </ligand>
</feature>
<dbReference type="InterPro" id="IPR029044">
    <property type="entry name" value="Nucleotide-diphossugar_trans"/>
</dbReference>
<evidence type="ECO:0000256" key="3">
    <source>
        <dbReference type="ARBA" id="ARBA00022679"/>
    </source>
</evidence>
<proteinExistence type="inferred from homology"/>
<evidence type="ECO:0000313" key="9">
    <source>
        <dbReference type="Proteomes" id="UP000051952"/>
    </source>
</evidence>
<dbReference type="EC" id="2.7.7.9" evidence="2 5"/>
<dbReference type="AlphaFoldDB" id="A0A0S4JER9"/>
<evidence type="ECO:0000256" key="2">
    <source>
        <dbReference type="ARBA" id="ARBA00012415"/>
    </source>
</evidence>
<evidence type="ECO:0000256" key="5">
    <source>
        <dbReference type="PIRNR" id="PIRNR000806"/>
    </source>
</evidence>
<dbReference type="GO" id="GO:0006011">
    <property type="term" value="P:UDP-alpha-D-glucose metabolic process"/>
    <property type="evidence" value="ECO:0007669"/>
    <property type="project" value="UniProtKB-UniRule"/>
</dbReference>
<comment type="catalytic activity">
    <reaction evidence="5">
        <text>alpha-D-glucose 1-phosphate + UTP + H(+) = UDP-alpha-D-glucose + diphosphate</text>
        <dbReference type="Rhea" id="RHEA:19889"/>
        <dbReference type="ChEBI" id="CHEBI:15378"/>
        <dbReference type="ChEBI" id="CHEBI:33019"/>
        <dbReference type="ChEBI" id="CHEBI:46398"/>
        <dbReference type="ChEBI" id="CHEBI:58601"/>
        <dbReference type="ChEBI" id="CHEBI:58885"/>
        <dbReference type="EC" id="2.7.7.9"/>
    </reaction>
</comment>
<keyword evidence="9" id="KW-1185">Reference proteome</keyword>
<keyword evidence="4 5" id="KW-0548">Nucleotidyltransferase</keyword>
<feature type="binding site" evidence="7">
    <location>
        <position position="215"/>
    </location>
    <ligand>
        <name>UTP</name>
        <dbReference type="ChEBI" id="CHEBI:46398"/>
    </ligand>
</feature>
<dbReference type="CDD" id="cd00897">
    <property type="entry name" value="UGPase_euk"/>
    <property type="match status" value="1"/>
</dbReference>
<comment type="similarity">
    <text evidence="1 5">Belongs to the UDPGP type 1 family.</text>
</comment>
<evidence type="ECO:0000256" key="6">
    <source>
        <dbReference type="PIRSR" id="PIRSR000806-1"/>
    </source>
</evidence>
<dbReference type="OMA" id="KEYCFLS"/>
<dbReference type="Proteomes" id="UP000051952">
    <property type="component" value="Unassembled WGS sequence"/>
</dbReference>
<dbReference type="GO" id="GO:0003983">
    <property type="term" value="F:UTP:glucose-1-phosphate uridylyltransferase activity"/>
    <property type="evidence" value="ECO:0007669"/>
    <property type="project" value="UniProtKB-EC"/>
</dbReference>
<dbReference type="FunFam" id="2.160.10.10:FF:000001">
    <property type="entry name" value="UTP--glucose-1-phosphate uridylyltransferase"/>
    <property type="match status" value="1"/>
</dbReference>
<sequence length="465" mass="50884">MASTTAAAACEAKMKAAGVSLACITSFLSQHAAVSSGATGNIAEASIRPAADLEYLQKIEVAEKPELLQSTVVLKLNGGLGTGMGLDKAKSLLEVKNGDNFLDFIAKQILYFREQYKSNLKFMLMNSFSTNVDTKEYLSKYDTFRENFEEDVELLQNKVPKIRQDTFEPASCAVSEENEWVPPGHGDLYAALYGSGKLDRLIDAGYKYMFVSNSDNLGATMDLRILSHMQEKSLDFIMEVCERTESDKKGGHLAQDIATGKLLLRESAQCPKEDEGDFQNISKHRYFNTNNLWINLPSLKAAMEANNGMLSLPVIRNSKTVNPTDSSSTKVFQLETAMGTAITSFANASAIVVPRTRFAPVKTCNDLLSLRSDAYVITEDYRLVLAESRQGNPPVVALDDKHYKFVAGFNTLVEKGVPSLIACNRLKVTGSVQFDANVVLEGDVNITNTSTDTRSIASGTYTGDV</sequence>
<keyword evidence="3 5" id="KW-0808">Transferase</keyword>
<dbReference type="Gene3D" id="2.160.10.10">
    <property type="entry name" value="Hexapeptide repeat proteins"/>
    <property type="match status" value="1"/>
</dbReference>
<dbReference type="VEuPathDB" id="TriTrypDB:BSAL_17295"/>
<gene>
    <name evidence="8" type="ORF">BSAL_17295</name>
</gene>
<reference evidence="9" key="1">
    <citation type="submission" date="2015-09" db="EMBL/GenBank/DDBJ databases">
        <authorList>
            <consortium name="Pathogen Informatics"/>
        </authorList>
    </citation>
    <scope>NUCLEOTIDE SEQUENCE [LARGE SCALE GENOMIC DNA]</scope>
    <source>
        <strain evidence="9">Lake Konstanz</strain>
    </source>
</reference>
<dbReference type="PIRSF" id="PIRSF000806">
    <property type="entry name" value="UDPGP"/>
    <property type="match status" value="1"/>
</dbReference>
<dbReference type="InterPro" id="IPR002618">
    <property type="entry name" value="UDPGP_fam"/>
</dbReference>
<dbReference type="Pfam" id="PF01704">
    <property type="entry name" value="UDPGP"/>
    <property type="match status" value="1"/>
</dbReference>
<evidence type="ECO:0000256" key="7">
    <source>
        <dbReference type="PIRSR" id="PIRSR000806-2"/>
    </source>
</evidence>